<evidence type="ECO:0000313" key="2">
    <source>
        <dbReference type="Proteomes" id="UP001265746"/>
    </source>
</evidence>
<dbReference type="AlphaFoldDB" id="A0AAD9SI64"/>
<name>A0AAD9SI64_PHOAM</name>
<protein>
    <submittedName>
        <fullName evidence="1">Uncharacterized protein</fullName>
    </submittedName>
</protein>
<accession>A0AAD9SI64</accession>
<organism evidence="1 2">
    <name type="scientific">Phomopsis amygdali</name>
    <name type="common">Fusicoccum amygdali</name>
    <dbReference type="NCBI Taxonomy" id="1214568"/>
    <lineage>
        <taxon>Eukaryota</taxon>
        <taxon>Fungi</taxon>
        <taxon>Dikarya</taxon>
        <taxon>Ascomycota</taxon>
        <taxon>Pezizomycotina</taxon>
        <taxon>Sordariomycetes</taxon>
        <taxon>Sordariomycetidae</taxon>
        <taxon>Diaporthales</taxon>
        <taxon>Diaporthaceae</taxon>
        <taxon>Diaporthe</taxon>
    </lineage>
</organism>
<proteinExistence type="predicted"/>
<comment type="caution">
    <text evidence="1">The sequence shown here is derived from an EMBL/GenBank/DDBJ whole genome shotgun (WGS) entry which is preliminary data.</text>
</comment>
<keyword evidence="2" id="KW-1185">Reference proteome</keyword>
<dbReference type="EMBL" id="JAUJFL010000003">
    <property type="protein sequence ID" value="KAK2607999.1"/>
    <property type="molecule type" value="Genomic_DNA"/>
</dbReference>
<evidence type="ECO:0000313" key="1">
    <source>
        <dbReference type="EMBL" id="KAK2607999.1"/>
    </source>
</evidence>
<dbReference type="Proteomes" id="UP001265746">
    <property type="component" value="Unassembled WGS sequence"/>
</dbReference>
<sequence length="296" mass="32432">MYLGCYKTGCPELTPDEFLNHIAKVVSRAVGTGTSSQHRSTDGLLLVPYHGLTLQPRPNLPSLPSLAPQDKTRPFFAICLTHSVVFGTGPVDRKTLYPARRRGGELPPRPTRRVLRHQSRRPPNLSCNNSIALSPLLASASASSRIDPSSHQRTRYLCSNNSLRPTELGILLCSCMLGDTAVPLCLLLNFSTFTPLCPPSRARPAPVLTGPLTSGGVQTYKLPSRSLRPRLHGEYLSAKLPHFHTPLQRHGGILISTCTLDRDSPAVAWLCDSWQSHSISSYPTNSRRSDAQHHSP</sequence>
<reference evidence="1" key="1">
    <citation type="submission" date="2023-06" db="EMBL/GenBank/DDBJ databases">
        <authorList>
            <person name="Noh H."/>
        </authorList>
    </citation>
    <scope>NUCLEOTIDE SEQUENCE</scope>
    <source>
        <strain evidence="1">DUCC20226</strain>
    </source>
</reference>
<gene>
    <name evidence="1" type="ORF">N8I77_006637</name>
</gene>